<reference evidence="3" key="1">
    <citation type="submission" date="2017-09" db="EMBL/GenBank/DDBJ databases">
        <title>Depth-based differentiation of microbial function through sediment-hosted aquifers and enrichment of novel symbionts in the deep terrestrial subsurface.</title>
        <authorList>
            <person name="Probst A.J."/>
            <person name="Ladd B."/>
            <person name="Jarett J.K."/>
            <person name="Geller-Mcgrath D.E."/>
            <person name="Sieber C.M.K."/>
            <person name="Emerson J.B."/>
            <person name="Anantharaman K."/>
            <person name="Thomas B.C."/>
            <person name="Malmstrom R."/>
            <person name="Stieglmeier M."/>
            <person name="Klingl A."/>
            <person name="Woyke T."/>
            <person name="Ryan C.M."/>
            <person name="Banfield J.F."/>
        </authorList>
    </citation>
    <scope>NUCLEOTIDE SEQUENCE [LARGE SCALE GENOMIC DNA]</scope>
</reference>
<dbReference type="AlphaFoldDB" id="A0A2M7R8W1"/>
<dbReference type="EMBL" id="PFLX01000037">
    <property type="protein sequence ID" value="PIY90827.1"/>
    <property type="molecule type" value="Genomic_DNA"/>
</dbReference>
<sequence>MTGRGENDNIGLMADFIFVIFFIALAGILIFFLFKLSEKIGQQSQINLDQAKAIQDIKEKLLLGAQLQDHLKDGIEKTRDLLEDLKTAEKIRREKEVEFLERIKRVDEIIAGTSAKGISGEEILRETFKKLPSEMIERNFAVRGKTVEFALVLPNNKRLAIDSKWPAGNLVLELDNEKEPKKRKEIIDEIEKETIKRIKEVRQYIDPAVTWSQAIAAVPDSVYSVCREAHLKAREEDVILMPYSMVLPLILYMYRLHLQYSISIDLENLQNHLIAISKNLDKMEDILENKIARGSTMVQNAYLDYKQMISRIRASLQELQIKKPEEKKKLKESNKI</sequence>
<evidence type="ECO:0008006" key="4">
    <source>
        <dbReference type="Google" id="ProtNLM"/>
    </source>
</evidence>
<organism evidence="2 3">
    <name type="scientific">Candidatus Nealsonbacteria bacterium CG_4_10_14_0_8_um_filter_35_10</name>
    <dbReference type="NCBI Taxonomy" id="1974683"/>
    <lineage>
        <taxon>Bacteria</taxon>
        <taxon>Candidatus Nealsoniibacteriota</taxon>
    </lineage>
</organism>
<evidence type="ECO:0000256" key="1">
    <source>
        <dbReference type="SAM" id="Phobius"/>
    </source>
</evidence>
<evidence type="ECO:0000313" key="2">
    <source>
        <dbReference type="EMBL" id="PIY90827.1"/>
    </source>
</evidence>
<accession>A0A2M7R8W1</accession>
<evidence type="ECO:0000313" key="3">
    <source>
        <dbReference type="Proteomes" id="UP000230055"/>
    </source>
</evidence>
<name>A0A2M7R8W1_9BACT</name>
<comment type="caution">
    <text evidence="2">The sequence shown here is derived from an EMBL/GenBank/DDBJ whole genome shotgun (WGS) entry which is preliminary data.</text>
</comment>
<gene>
    <name evidence="2" type="ORF">COY72_01385</name>
</gene>
<dbReference type="Proteomes" id="UP000230055">
    <property type="component" value="Unassembled WGS sequence"/>
</dbReference>
<keyword evidence="1" id="KW-0472">Membrane</keyword>
<keyword evidence="1" id="KW-0812">Transmembrane</keyword>
<feature type="transmembrane region" description="Helical" evidence="1">
    <location>
        <begin position="12"/>
        <end position="34"/>
    </location>
</feature>
<proteinExistence type="predicted"/>
<keyword evidence="1" id="KW-1133">Transmembrane helix</keyword>
<protein>
    <recommendedName>
        <fullName evidence="4">DNA recombination protein RmuC</fullName>
    </recommendedName>
</protein>